<comment type="subcellular location">
    <subcellularLocation>
        <location evidence="1">Nucleus</location>
    </subcellularLocation>
</comment>
<evidence type="ECO:0000256" key="5">
    <source>
        <dbReference type="ARBA" id="ARBA00023163"/>
    </source>
</evidence>
<comment type="caution">
    <text evidence="8">The sequence shown here is derived from an EMBL/GenBank/DDBJ whole genome shotgun (WGS) entry which is preliminary data.</text>
</comment>
<protein>
    <recommendedName>
        <fullName evidence="3">DNA-directed RNA polymerase III subunit RPC9</fullName>
    </recommendedName>
</protein>
<dbReference type="AlphaFoldDB" id="A0A0B2UN45"/>
<proteinExistence type="inferred from homology"/>
<dbReference type="Proteomes" id="UP000031056">
    <property type="component" value="Unassembled WGS sequence"/>
</dbReference>
<dbReference type="HOGENOM" id="CLU_176428_0_0_1"/>
<keyword evidence="6" id="KW-0539">Nucleus</keyword>
<evidence type="ECO:0000256" key="6">
    <source>
        <dbReference type="ARBA" id="ARBA00023242"/>
    </source>
</evidence>
<dbReference type="GeneID" id="26260989"/>
<dbReference type="SUPFAM" id="SSF47819">
    <property type="entry name" value="HRDC-like"/>
    <property type="match status" value="1"/>
</dbReference>
<keyword evidence="4" id="KW-0240">DNA-directed RNA polymerase</keyword>
<feature type="domain" description="RNA polymerase Rpb4/RPC9 core" evidence="7">
    <location>
        <begin position="2"/>
        <end position="106"/>
    </location>
</feature>
<accession>A0A0B2UN45</accession>
<evidence type="ECO:0000256" key="4">
    <source>
        <dbReference type="ARBA" id="ARBA00022478"/>
    </source>
</evidence>
<dbReference type="EMBL" id="JOKQ01000001">
    <property type="protein sequence ID" value="KHN70492.1"/>
    <property type="molecule type" value="Genomic_DNA"/>
</dbReference>
<comment type="similarity">
    <text evidence="2">Belongs to the eukaryotic RPC9 RNA polymerase subunit family.</text>
</comment>
<dbReference type="OrthoDB" id="1746530at2759"/>
<dbReference type="SMART" id="SM00657">
    <property type="entry name" value="RPOL4c"/>
    <property type="match status" value="1"/>
</dbReference>
<reference evidence="8 9" key="1">
    <citation type="journal article" date="2014" name="MBio">
        <title>The Ordospora colligata genome; evolution of extreme reduction in microsporidia and host-to-parasite horizontal gene transfer.</title>
        <authorList>
            <person name="Pombert J.-F."/>
            <person name="Haag K.L."/>
            <person name="Beidas S."/>
            <person name="Ebert D."/>
            <person name="Keeling P.J."/>
        </authorList>
    </citation>
    <scope>NUCLEOTIDE SEQUENCE [LARGE SCALE GENOMIC DNA]</scope>
    <source>
        <strain evidence="8 9">OC4</strain>
    </source>
</reference>
<dbReference type="Gene3D" id="1.20.1250.40">
    <property type="match status" value="1"/>
</dbReference>
<keyword evidence="5" id="KW-0804">Transcription</keyword>
<dbReference type="InterPro" id="IPR010997">
    <property type="entry name" value="HRDC-like_sf"/>
</dbReference>
<dbReference type="Pfam" id="PF03874">
    <property type="entry name" value="RNA_pol_Rpb4"/>
    <property type="match status" value="1"/>
</dbReference>
<dbReference type="PANTHER" id="PTHR15561">
    <property type="entry name" value="CALCITONIN GENE-RELATED PEPTIDE-RECEPTOR COMPONENT PROTEIN"/>
    <property type="match status" value="1"/>
</dbReference>
<dbReference type="VEuPathDB" id="MicrosporidiaDB:M896_011460"/>
<evidence type="ECO:0000313" key="8">
    <source>
        <dbReference type="EMBL" id="KHN70492.1"/>
    </source>
</evidence>
<name>A0A0B2UN45_9MICR</name>
<dbReference type="PANTHER" id="PTHR15561:SF0">
    <property type="entry name" value="DNA-DIRECTED RNA POLYMERASE III SUBUNIT RPC9"/>
    <property type="match status" value="1"/>
</dbReference>
<dbReference type="InParanoid" id="A0A0B2UN45"/>
<evidence type="ECO:0000256" key="1">
    <source>
        <dbReference type="ARBA" id="ARBA00004123"/>
    </source>
</evidence>
<dbReference type="InterPro" id="IPR005574">
    <property type="entry name" value="Rpb4/RPC9"/>
</dbReference>
<dbReference type="InterPro" id="IPR006590">
    <property type="entry name" value="RNA_pol_Rpb4/RPC9_core"/>
</dbReference>
<dbReference type="GO" id="GO:0000166">
    <property type="term" value="F:nucleotide binding"/>
    <property type="evidence" value="ECO:0007669"/>
    <property type="project" value="InterPro"/>
</dbReference>
<evidence type="ECO:0000313" key="9">
    <source>
        <dbReference type="Proteomes" id="UP000031056"/>
    </source>
</evidence>
<dbReference type="GO" id="GO:0006384">
    <property type="term" value="P:transcription initiation at RNA polymerase III promoter"/>
    <property type="evidence" value="ECO:0007669"/>
    <property type="project" value="InterPro"/>
</dbReference>
<dbReference type="GO" id="GO:0005666">
    <property type="term" value="C:RNA polymerase III complex"/>
    <property type="evidence" value="ECO:0007669"/>
    <property type="project" value="InterPro"/>
</dbReference>
<evidence type="ECO:0000256" key="2">
    <source>
        <dbReference type="ARBA" id="ARBA00006898"/>
    </source>
</evidence>
<dbReference type="InterPro" id="IPR038324">
    <property type="entry name" value="Rpb4/RPC9_sf"/>
</dbReference>
<dbReference type="InterPro" id="IPR038846">
    <property type="entry name" value="RPC9"/>
</dbReference>
<gene>
    <name evidence="8" type="ORF">M896_011460</name>
</gene>
<organism evidence="8 9">
    <name type="scientific">Ordospora colligata OC4</name>
    <dbReference type="NCBI Taxonomy" id="1354746"/>
    <lineage>
        <taxon>Eukaryota</taxon>
        <taxon>Fungi</taxon>
        <taxon>Fungi incertae sedis</taxon>
        <taxon>Microsporidia</taxon>
        <taxon>Ordosporidae</taxon>
        <taxon>Ordospora</taxon>
    </lineage>
</organism>
<evidence type="ECO:0000256" key="3">
    <source>
        <dbReference type="ARBA" id="ARBA00016672"/>
    </source>
</evidence>
<evidence type="ECO:0000259" key="7">
    <source>
        <dbReference type="SMART" id="SM00657"/>
    </source>
</evidence>
<dbReference type="RefSeq" id="XP_014564534.1">
    <property type="nucleotide sequence ID" value="XM_014709048.1"/>
</dbReference>
<sequence length="106" mass="12180">MKPFSKVNLLSNAEALAIIQKHSETHQDHSTFLEKVVAYSNSSLSQDSIDRAKHTLQQMKLTAFEAIQLINIIPTSILSLQLIIEDMDDRFSEEELEQILDIFRHQ</sequence>
<keyword evidence="9" id="KW-1185">Reference proteome</keyword>